<feature type="transmembrane region" description="Helical" evidence="5">
    <location>
        <begin position="12"/>
        <end position="31"/>
    </location>
</feature>
<keyword evidence="4 5" id="KW-0472">Membrane</keyword>
<gene>
    <name evidence="6" type="ORF">SAMN05444422_10885</name>
</gene>
<reference evidence="7" key="1">
    <citation type="submission" date="2016-10" db="EMBL/GenBank/DDBJ databases">
        <authorList>
            <person name="Varghese N."/>
            <person name="Submissions S."/>
        </authorList>
    </citation>
    <scope>NUCLEOTIDE SEQUENCE [LARGE SCALE GENOMIC DNA]</scope>
    <source>
        <strain evidence="7">DSM 13078</strain>
    </source>
</reference>
<evidence type="ECO:0000256" key="5">
    <source>
        <dbReference type="SAM" id="Phobius"/>
    </source>
</evidence>
<dbReference type="GO" id="GO:0016020">
    <property type="term" value="C:membrane"/>
    <property type="evidence" value="ECO:0007669"/>
    <property type="project" value="UniProtKB-SubCell"/>
</dbReference>
<name>A0A1I1J1M2_NATHA</name>
<dbReference type="InterPro" id="IPR002657">
    <property type="entry name" value="BilAc:Na_symport/Acr3"/>
</dbReference>
<dbReference type="InterPro" id="IPR038770">
    <property type="entry name" value="Na+/solute_symporter_sf"/>
</dbReference>
<keyword evidence="2 5" id="KW-0812">Transmembrane</keyword>
<feature type="transmembrane region" description="Helical" evidence="5">
    <location>
        <begin position="129"/>
        <end position="149"/>
    </location>
</feature>
<dbReference type="Proteomes" id="UP000199161">
    <property type="component" value="Unassembled WGS sequence"/>
</dbReference>
<accession>A0A1I1J1M2</accession>
<feature type="transmembrane region" description="Helical" evidence="5">
    <location>
        <begin position="219"/>
        <end position="239"/>
    </location>
</feature>
<feature type="transmembrane region" description="Helical" evidence="5">
    <location>
        <begin position="37"/>
        <end position="53"/>
    </location>
</feature>
<keyword evidence="3 5" id="KW-1133">Transmembrane helix</keyword>
<dbReference type="Pfam" id="PF01758">
    <property type="entry name" value="SBF"/>
    <property type="match status" value="1"/>
</dbReference>
<evidence type="ECO:0000256" key="4">
    <source>
        <dbReference type="ARBA" id="ARBA00023136"/>
    </source>
</evidence>
<dbReference type="AlphaFoldDB" id="A0A1I1J1M2"/>
<organism evidence="6 7">
    <name type="scientific">Natronobacterium haloterrestre</name>
    <name type="common">Halobiforma haloterrestris</name>
    <dbReference type="NCBI Taxonomy" id="148448"/>
    <lineage>
        <taxon>Archaea</taxon>
        <taxon>Methanobacteriati</taxon>
        <taxon>Methanobacteriota</taxon>
        <taxon>Stenosarchaea group</taxon>
        <taxon>Halobacteria</taxon>
        <taxon>Halobacteriales</taxon>
        <taxon>Natrialbaceae</taxon>
        <taxon>Natronobacterium</taxon>
    </lineage>
</organism>
<dbReference type="EMBL" id="FOKW01000008">
    <property type="protein sequence ID" value="SFC42366.1"/>
    <property type="molecule type" value="Genomic_DNA"/>
</dbReference>
<evidence type="ECO:0000256" key="3">
    <source>
        <dbReference type="ARBA" id="ARBA00022989"/>
    </source>
</evidence>
<dbReference type="OrthoDB" id="157590at2157"/>
<dbReference type="Gene3D" id="1.20.1530.20">
    <property type="match status" value="1"/>
</dbReference>
<protein>
    <submittedName>
        <fullName evidence="6">Bile acid:Na+ symporter, BASS family/solute carrier family 10 (Sodium/bile acid cotransporter), member 7</fullName>
    </submittedName>
</protein>
<evidence type="ECO:0000256" key="1">
    <source>
        <dbReference type="ARBA" id="ARBA00004141"/>
    </source>
</evidence>
<evidence type="ECO:0000256" key="2">
    <source>
        <dbReference type="ARBA" id="ARBA00022692"/>
    </source>
</evidence>
<proteinExistence type="predicted"/>
<keyword evidence="7" id="KW-1185">Reference proteome</keyword>
<sequence length="315" mass="31739">MVSLRQTVKSQQSLLVVVAATVAGVAFPTLASPLQPTIPALVVGLVFTAFYGFEFADVGLEMRRLSTPILVSLASVYVLVPLVLYPVATVALSGELLLGVLVVLSAPVAAGSSIVWTRLSGGNTLLSTVIVLASMLLAPLVMPAIISVLGDSAADIAAGELFLELGAIVVIAAVFAVLVPGGTVSDRQLDGFSVATMGALIYVGVGGSTLSIAPSSLAFVVGIAVAALGLSVGLAYALSARGYHDDDCISVLFSSSMKNLSVAVMVGAMFGGGAIIAAITAFHVTQQLVSSSLVRRLAASPAETSEALPASQPGD</sequence>
<feature type="transmembrane region" description="Helical" evidence="5">
    <location>
        <begin position="96"/>
        <end position="117"/>
    </location>
</feature>
<feature type="transmembrane region" description="Helical" evidence="5">
    <location>
        <begin position="191"/>
        <end position="213"/>
    </location>
</feature>
<feature type="transmembrane region" description="Helical" evidence="5">
    <location>
        <begin position="65"/>
        <end position="84"/>
    </location>
</feature>
<evidence type="ECO:0000313" key="6">
    <source>
        <dbReference type="EMBL" id="SFC42366.1"/>
    </source>
</evidence>
<feature type="transmembrane region" description="Helical" evidence="5">
    <location>
        <begin position="260"/>
        <end position="284"/>
    </location>
</feature>
<feature type="transmembrane region" description="Helical" evidence="5">
    <location>
        <begin position="161"/>
        <end position="179"/>
    </location>
</feature>
<dbReference type="RefSeq" id="WP_089788930.1">
    <property type="nucleotide sequence ID" value="NZ_FOKW01000008.1"/>
</dbReference>
<comment type="subcellular location">
    <subcellularLocation>
        <location evidence="1">Membrane</location>
        <topology evidence="1">Multi-pass membrane protein</topology>
    </subcellularLocation>
</comment>
<evidence type="ECO:0000313" key="7">
    <source>
        <dbReference type="Proteomes" id="UP000199161"/>
    </source>
</evidence>